<gene>
    <name evidence="2" type="ORF">A2161_10600</name>
</gene>
<dbReference type="CDD" id="cd10936">
    <property type="entry name" value="CE4_DAC2"/>
    <property type="match status" value="1"/>
</dbReference>
<dbReference type="EMBL" id="MGDD01000143">
    <property type="protein sequence ID" value="OGL46165.1"/>
    <property type="molecule type" value="Genomic_DNA"/>
</dbReference>
<dbReference type="AlphaFoldDB" id="A0A1F7RX71"/>
<dbReference type="Pfam" id="PF04748">
    <property type="entry name" value="Polysacc_deac_2"/>
    <property type="match status" value="1"/>
</dbReference>
<comment type="caution">
    <text evidence="2">The sequence shown here is derived from an EMBL/GenBank/DDBJ whole genome shotgun (WGS) entry which is preliminary data.</text>
</comment>
<dbReference type="Gene3D" id="3.20.20.370">
    <property type="entry name" value="Glycoside hydrolase/deacetylase"/>
    <property type="match status" value="1"/>
</dbReference>
<reference evidence="2 3" key="1">
    <citation type="journal article" date="2016" name="Nat. Commun.">
        <title>Thousands of microbial genomes shed light on interconnected biogeochemical processes in an aquifer system.</title>
        <authorList>
            <person name="Anantharaman K."/>
            <person name="Brown C.T."/>
            <person name="Hug L.A."/>
            <person name="Sharon I."/>
            <person name="Castelle C.J."/>
            <person name="Probst A.J."/>
            <person name="Thomas B.C."/>
            <person name="Singh A."/>
            <person name="Wilkins M.J."/>
            <person name="Karaoz U."/>
            <person name="Brodie E.L."/>
            <person name="Williams K.H."/>
            <person name="Hubbard S.S."/>
            <person name="Banfield J.F."/>
        </authorList>
    </citation>
    <scope>NUCLEOTIDE SEQUENCE [LARGE SCALE GENOMIC DNA]</scope>
</reference>
<keyword evidence="1" id="KW-0472">Membrane</keyword>
<name>A0A1F7RX71_9BACT</name>
<accession>A0A1F7RX71</accession>
<evidence type="ECO:0000313" key="2">
    <source>
        <dbReference type="EMBL" id="OGL46165.1"/>
    </source>
</evidence>
<dbReference type="PANTHER" id="PTHR30105:SF2">
    <property type="entry name" value="DIVERGENT POLYSACCHARIDE DEACETYLASE SUPERFAMILY"/>
    <property type="match status" value="1"/>
</dbReference>
<dbReference type="Proteomes" id="UP000179266">
    <property type="component" value="Unassembled WGS sequence"/>
</dbReference>
<feature type="transmembrane region" description="Helical" evidence="1">
    <location>
        <begin position="20"/>
        <end position="39"/>
    </location>
</feature>
<sequence>MPPKKRKKRKKSTGNEFKRWIWIITLFIVIIVTGVIFYLDYLQFKNGRNAIFQKLYTGLNLSHSVKPRVTDHVEPENMVTQMVQPVPDTPKPYQEETHIPTQSLNLNNKNPKVAIIIDDMGNNTGLEKQFLQLKWRLSFAVIPNLGHSREIAVAVNSRNRDVLLHMPMEPIGYPETDPGNKPLLVSLSHEENRLRLLEALNAVPHVVGINNHMGSRFTQDYDQMKNFLQELQHQALFFIDSRTTAESIAYDLAIQMKIPVAKRDVFLDHTDDYNYICDQLRHLAALAKSQGKSLGIGHPRLATLRSLRDILPEFDQEMIRVVSVSEFVEE</sequence>
<evidence type="ECO:0008006" key="4">
    <source>
        <dbReference type="Google" id="ProtNLM"/>
    </source>
</evidence>
<dbReference type="GO" id="GO:0005975">
    <property type="term" value="P:carbohydrate metabolic process"/>
    <property type="evidence" value="ECO:0007669"/>
    <property type="project" value="InterPro"/>
</dbReference>
<protein>
    <recommendedName>
        <fullName evidence="4">Divergent polysaccharide deacetylase family protein</fullName>
    </recommendedName>
</protein>
<keyword evidence="1" id="KW-1133">Transmembrane helix</keyword>
<evidence type="ECO:0000256" key="1">
    <source>
        <dbReference type="SAM" id="Phobius"/>
    </source>
</evidence>
<proteinExistence type="predicted"/>
<dbReference type="PANTHER" id="PTHR30105">
    <property type="entry name" value="UNCHARACTERIZED YIBQ-RELATED"/>
    <property type="match status" value="1"/>
</dbReference>
<dbReference type="InterPro" id="IPR011330">
    <property type="entry name" value="Glyco_hydro/deAcase_b/a-brl"/>
</dbReference>
<dbReference type="InterPro" id="IPR006837">
    <property type="entry name" value="Divergent_DAC"/>
</dbReference>
<dbReference type="SUPFAM" id="SSF88713">
    <property type="entry name" value="Glycoside hydrolase/deacetylase"/>
    <property type="match status" value="1"/>
</dbReference>
<organism evidence="2 3">
    <name type="scientific">Candidatus Schekmanbacteria bacterium RBG_13_48_7</name>
    <dbReference type="NCBI Taxonomy" id="1817878"/>
    <lineage>
        <taxon>Bacteria</taxon>
        <taxon>Candidatus Schekmaniibacteriota</taxon>
    </lineage>
</organism>
<evidence type="ECO:0000313" key="3">
    <source>
        <dbReference type="Proteomes" id="UP000179266"/>
    </source>
</evidence>
<keyword evidence="1" id="KW-0812">Transmembrane</keyword>